<reference evidence="1" key="1">
    <citation type="submission" date="2017-08" db="EMBL/GenBank/DDBJ databases">
        <authorList>
            <person name="Imhoff J.F."/>
            <person name="Rahn T."/>
            <person name="Kuenzel S."/>
            <person name="Neulinger S.C."/>
        </authorList>
    </citation>
    <scope>NUCLEOTIDE SEQUENCE</scope>
    <source>
        <strain evidence="1">DSM 11080</strain>
    </source>
</reference>
<keyword evidence="2" id="KW-1185">Reference proteome</keyword>
<sequence>MQRSDGAGWHVKPIGMLEYEVEARAHRSSVPALERVPSMHSTPVRTASDDRVGALGLRRAIPGLQVVSCHRRVIVGG</sequence>
<organism evidence="1 2">
    <name type="scientific">Halochromatium glycolicum</name>
    <dbReference type="NCBI Taxonomy" id="85075"/>
    <lineage>
        <taxon>Bacteria</taxon>
        <taxon>Pseudomonadati</taxon>
        <taxon>Pseudomonadota</taxon>
        <taxon>Gammaproteobacteria</taxon>
        <taxon>Chromatiales</taxon>
        <taxon>Chromatiaceae</taxon>
        <taxon>Halochromatium</taxon>
    </lineage>
</organism>
<protein>
    <submittedName>
        <fullName evidence="1">Uncharacterized protein</fullName>
    </submittedName>
</protein>
<evidence type="ECO:0000313" key="2">
    <source>
        <dbReference type="Proteomes" id="UP001296776"/>
    </source>
</evidence>
<evidence type="ECO:0000313" key="1">
    <source>
        <dbReference type="EMBL" id="MBK1705036.1"/>
    </source>
</evidence>
<dbReference type="Proteomes" id="UP001296776">
    <property type="component" value="Unassembled WGS sequence"/>
</dbReference>
<dbReference type="AlphaFoldDB" id="A0AAJ0X9Q6"/>
<accession>A0AAJ0X9Q6</accession>
<gene>
    <name evidence="1" type="ORF">CKO40_10910</name>
</gene>
<reference evidence="1" key="2">
    <citation type="journal article" date="2020" name="Microorganisms">
        <title>Osmotic Adaptation and Compatible Solute Biosynthesis of Phototrophic Bacteria as Revealed from Genome Analyses.</title>
        <authorList>
            <person name="Imhoff J.F."/>
            <person name="Rahn T."/>
            <person name="Kunzel S."/>
            <person name="Keller A."/>
            <person name="Neulinger S.C."/>
        </authorList>
    </citation>
    <scope>NUCLEOTIDE SEQUENCE</scope>
    <source>
        <strain evidence="1">DSM 11080</strain>
    </source>
</reference>
<name>A0AAJ0X9Q6_9GAMM</name>
<comment type="caution">
    <text evidence="1">The sequence shown here is derived from an EMBL/GenBank/DDBJ whole genome shotgun (WGS) entry which is preliminary data.</text>
</comment>
<dbReference type="EMBL" id="NRSJ01000017">
    <property type="protein sequence ID" value="MBK1705036.1"/>
    <property type="molecule type" value="Genomic_DNA"/>
</dbReference>
<proteinExistence type="predicted"/>